<evidence type="ECO:0000313" key="1">
    <source>
        <dbReference type="EMBL" id="QDT32723.1"/>
    </source>
</evidence>
<sequence>MSQSTVFGIRHHGPGCARSVRAALDELKPDVVALEGPADAEIALPLVNHDEMIPPVSMLIYPKDEPRRSVSFPLTDFSPEWQVLKWAGENKVPVRLMDLPMSHRLALDKQLEKQDEKRAPESPDLAEKKASEFRADPIALLAEAAGYADHELWWEEQIERREDATGLFEAILEAMQTIREEYPETRESDLLREAFMRKTIRKIRKETVGHVAIVCGAWHSPVLTEEALNGKIDGCKIKDDTARLKGLPKLKTTATWIPWTHSRLSYRSGYGAGVDSPGWYSHIWESPQDAPLRWLTNAARLLREKDLDASSASVIEASRLAETLAALRDLRSPGLRELNESILTVFCQGDDSPLRLIRKRLEIGDKLGSVPDETPSVPLAENLAKLQKSLRMKPSTEKKLLDLDLRKEIGRERSHLLHRLNMLEVSWGVWEESGGGDSTFHEIWQLEWQPEFAVAIIEANVWGNTVELAATHRTVQRGRDAQSIQELTELLHSAILADLQSAIPELLEIIRVQASVSADVRHLMEAVLPLARIARYSDVRKTEAANVLPILDGMFDRILVGLISACLALDDSAAETMLEGLSKAQQAIDLLGDETLQSEWNVRLRKLLTSKVNGLLRGWACRLLLEKDEIEKEEFDRLTRLELSPVTETSVAATWLTGLLKGSGLLLVHQETLWEIFDEWLRRLKVETFVEMLPVLRRAFSDFNTAERRQMGEKVKFLTDRRSTIVDSTESENGDEINHERAAKVLPVLTEIMGGDLK</sequence>
<evidence type="ECO:0000313" key="2">
    <source>
        <dbReference type="Proteomes" id="UP000315724"/>
    </source>
</evidence>
<gene>
    <name evidence="1" type="ORF">Mal48_19700</name>
</gene>
<protein>
    <submittedName>
        <fullName evidence="1">Uncharacterized protein</fullName>
    </submittedName>
</protein>
<organism evidence="1 2">
    <name type="scientific">Thalassoglobus polymorphus</name>
    <dbReference type="NCBI Taxonomy" id="2527994"/>
    <lineage>
        <taxon>Bacteria</taxon>
        <taxon>Pseudomonadati</taxon>
        <taxon>Planctomycetota</taxon>
        <taxon>Planctomycetia</taxon>
        <taxon>Planctomycetales</taxon>
        <taxon>Planctomycetaceae</taxon>
        <taxon>Thalassoglobus</taxon>
    </lineage>
</organism>
<dbReference type="KEGG" id="tpol:Mal48_19700"/>
<dbReference type="Pfam" id="PF18934">
    <property type="entry name" value="DUF5682"/>
    <property type="match status" value="1"/>
</dbReference>
<accession>A0A517QM74</accession>
<dbReference type="AlphaFoldDB" id="A0A517QM74"/>
<name>A0A517QM74_9PLAN</name>
<proteinExistence type="predicted"/>
<keyword evidence="2" id="KW-1185">Reference proteome</keyword>
<reference evidence="1 2" key="1">
    <citation type="submission" date="2019-02" db="EMBL/GenBank/DDBJ databases">
        <title>Deep-cultivation of Planctomycetes and their phenomic and genomic characterization uncovers novel biology.</title>
        <authorList>
            <person name="Wiegand S."/>
            <person name="Jogler M."/>
            <person name="Boedeker C."/>
            <person name="Pinto D."/>
            <person name="Vollmers J."/>
            <person name="Rivas-Marin E."/>
            <person name="Kohn T."/>
            <person name="Peeters S.H."/>
            <person name="Heuer A."/>
            <person name="Rast P."/>
            <person name="Oberbeckmann S."/>
            <person name="Bunk B."/>
            <person name="Jeske O."/>
            <person name="Meyerdierks A."/>
            <person name="Storesund J.E."/>
            <person name="Kallscheuer N."/>
            <person name="Luecker S."/>
            <person name="Lage O.M."/>
            <person name="Pohl T."/>
            <person name="Merkel B.J."/>
            <person name="Hornburger P."/>
            <person name="Mueller R.-W."/>
            <person name="Bruemmer F."/>
            <person name="Labrenz M."/>
            <person name="Spormann A.M."/>
            <person name="Op den Camp H."/>
            <person name="Overmann J."/>
            <person name="Amann R."/>
            <person name="Jetten M.S.M."/>
            <person name="Mascher T."/>
            <person name="Medema M.H."/>
            <person name="Devos D.P."/>
            <person name="Kaster A.-K."/>
            <person name="Ovreas L."/>
            <person name="Rohde M."/>
            <person name="Galperin M.Y."/>
            <person name="Jogler C."/>
        </authorList>
    </citation>
    <scope>NUCLEOTIDE SEQUENCE [LARGE SCALE GENOMIC DNA]</scope>
    <source>
        <strain evidence="1 2">Mal48</strain>
    </source>
</reference>
<dbReference type="EMBL" id="CP036267">
    <property type="protein sequence ID" value="QDT32723.1"/>
    <property type="molecule type" value="Genomic_DNA"/>
</dbReference>
<dbReference type="PANTHER" id="PTHR30634">
    <property type="entry name" value="OUTER MEMBRANE LOLAB LIPOPROTEIN INSERTION APPARATUS"/>
    <property type="match status" value="1"/>
</dbReference>
<dbReference type="PANTHER" id="PTHR30634:SF14">
    <property type="match status" value="1"/>
</dbReference>
<dbReference type="RefSeq" id="WP_145198182.1">
    <property type="nucleotide sequence ID" value="NZ_CP036267.1"/>
</dbReference>
<dbReference type="Proteomes" id="UP000315724">
    <property type="component" value="Chromosome"/>
</dbReference>
<dbReference type="OrthoDB" id="9768066at2"/>
<dbReference type="InterPro" id="IPR043737">
    <property type="entry name" value="DUF5682"/>
</dbReference>
<dbReference type="InterPro" id="IPR050458">
    <property type="entry name" value="LolB"/>
</dbReference>